<dbReference type="Pfam" id="PF00270">
    <property type="entry name" value="DEAD"/>
    <property type="match status" value="1"/>
</dbReference>
<dbReference type="PROSITE" id="PS51192">
    <property type="entry name" value="HELICASE_ATP_BIND_1"/>
    <property type="match status" value="1"/>
</dbReference>
<dbReference type="InterPro" id="IPR002464">
    <property type="entry name" value="DNA/RNA_helicase_DEAH_CS"/>
</dbReference>
<evidence type="ECO:0000313" key="11">
    <source>
        <dbReference type="Proteomes" id="UP000653454"/>
    </source>
</evidence>
<dbReference type="Pfam" id="PF00271">
    <property type="entry name" value="Helicase_C"/>
    <property type="match status" value="1"/>
</dbReference>
<dbReference type="InterPro" id="IPR027417">
    <property type="entry name" value="P-loop_NTPase"/>
</dbReference>
<keyword evidence="5" id="KW-0067">ATP-binding</keyword>
<dbReference type="AlphaFoldDB" id="A0A8S4E8W8"/>
<dbReference type="GO" id="GO:0003724">
    <property type="term" value="F:RNA helicase activity"/>
    <property type="evidence" value="ECO:0007669"/>
    <property type="project" value="UniProtKB-EC"/>
</dbReference>
<dbReference type="GO" id="GO:0051880">
    <property type="term" value="F:G-quadruplex DNA binding"/>
    <property type="evidence" value="ECO:0007669"/>
    <property type="project" value="TreeGrafter"/>
</dbReference>
<dbReference type="CDD" id="cd18791">
    <property type="entry name" value="SF2_C_RHA"/>
    <property type="match status" value="1"/>
</dbReference>
<dbReference type="PROSITE" id="PS00690">
    <property type="entry name" value="DEAH_ATP_HELICASE"/>
    <property type="match status" value="1"/>
</dbReference>
<keyword evidence="3" id="KW-0378">Hydrolase</keyword>
<protein>
    <recommendedName>
        <fullName evidence="1">RNA helicase</fullName>
        <ecNumber evidence="1">3.6.4.13</ecNumber>
    </recommendedName>
</protein>
<evidence type="ECO:0000256" key="4">
    <source>
        <dbReference type="ARBA" id="ARBA00022806"/>
    </source>
</evidence>
<evidence type="ECO:0000256" key="7">
    <source>
        <dbReference type="SAM" id="MobiDB-lite"/>
    </source>
</evidence>
<dbReference type="SMART" id="SM00487">
    <property type="entry name" value="DEXDc"/>
    <property type="match status" value="1"/>
</dbReference>
<dbReference type="EMBL" id="CAJHNJ030000013">
    <property type="protein sequence ID" value="CAG9111961.1"/>
    <property type="molecule type" value="Genomic_DNA"/>
</dbReference>
<dbReference type="GO" id="GO:0005524">
    <property type="term" value="F:ATP binding"/>
    <property type="evidence" value="ECO:0007669"/>
    <property type="project" value="UniProtKB-KW"/>
</dbReference>
<dbReference type="Gene3D" id="3.40.50.300">
    <property type="entry name" value="P-loop containing nucleotide triphosphate hydrolases"/>
    <property type="match status" value="2"/>
</dbReference>
<evidence type="ECO:0000256" key="1">
    <source>
        <dbReference type="ARBA" id="ARBA00012552"/>
    </source>
</evidence>
<dbReference type="SMART" id="SM00490">
    <property type="entry name" value="HELICc"/>
    <property type="match status" value="1"/>
</dbReference>
<reference evidence="10" key="1">
    <citation type="submission" date="2020-11" db="EMBL/GenBank/DDBJ databases">
        <authorList>
            <person name="Whiteford S."/>
        </authorList>
    </citation>
    <scope>NUCLEOTIDE SEQUENCE</scope>
</reference>
<feature type="compositionally biased region" description="Acidic residues" evidence="7">
    <location>
        <begin position="823"/>
        <end position="834"/>
    </location>
</feature>
<sequence>MFVVPQLILDDAILNKRGAVTRILVTQPRRIAASSLAERVAAERAERLGQSVGYAVRLEKVDARSRGSITYCTTGILLSEVEVNQGLTNYSHIILDEVHERDVHVDLSMLVLKKILQKRKDLKIILMSATLNAEGLSAYFDNCPMLHIEGLAYPVTDYYLEDVLKMTGFQYDEDNSRPGQGFQRHKNYNSYTKKGMEKGVEYRHFIGPWLESQKHKLDKQVYKTLQDYRTEELSMELIAELILHISRGDPGAILVFVPGIVDITNLLKLLNPQDFPSSKFEIYPLHSKLPSLEQRRIFERPPEGVRKIIVATNIAETSITIDDIVYVIDSGRIKMKGLIVEENVATLKVEWVSQANLRQRRGRAGRCQPGVCYHLLTSYRASKLDERLLPELQRSDLLEPVLMLKQLRLGRAEAAFTLVPDPPAAVTTEWAVKHLQSKLASRLLPELQRSDLLEPVLMLKQLRLGRAEAAFTLVPDPPAGVTTEGAVKHLQRLGALDSTETLTPLGWHLARLPVHPAAGKLLLLGALFGCLDRAACVAAVWGFKDPFMLVIGKEEESCKCKRQLALGEPSDHVAISEAIITWERSGQHSRTFAYNFFLSNNTLQLLSDMKRQFGDNLKQMGFLPSGDIRAAYENRNAGNISLFKAIVAASLYPSVGTVKWLNLNNRNIRKPVRIIARTPEDGRVEIHPSSVMAPSYSPRDNNTPICNNPGAGWLVYWLKQKSSQLFLLEVTLVHTLPLLFFGELDVTRDETDPEVCYMSISTVKVKCNRETTELLLELRALLDHVLANKVMVTSVHAIEDNKFQEEVLSAVIDLITAEDEQIEDDSFGDSDQSEPEPQPGNWRERR</sequence>
<dbReference type="EC" id="3.6.4.13" evidence="1"/>
<dbReference type="InterPro" id="IPR007502">
    <property type="entry name" value="Helicase-assoc_dom"/>
</dbReference>
<dbReference type="SMART" id="SM00847">
    <property type="entry name" value="HA2"/>
    <property type="match status" value="1"/>
</dbReference>
<dbReference type="Gene3D" id="1.20.120.1080">
    <property type="match status" value="1"/>
</dbReference>
<dbReference type="Proteomes" id="UP000653454">
    <property type="component" value="Unassembled WGS sequence"/>
</dbReference>
<dbReference type="GO" id="GO:0002151">
    <property type="term" value="F:G-quadruplex RNA binding"/>
    <property type="evidence" value="ECO:0007669"/>
    <property type="project" value="TreeGrafter"/>
</dbReference>
<dbReference type="InterPro" id="IPR011545">
    <property type="entry name" value="DEAD/DEAH_box_helicase_dom"/>
</dbReference>
<dbReference type="InterPro" id="IPR048333">
    <property type="entry name" value="HA2_WH"/>
</dbReference>
<evidence type="ECO:0000256" key="5">
    <source>
        <dbReference type="ARBA" id="ARBA00022840"/>
    </source>
</evidence>
<keyword evidence="6" id="KW-0694">RNA-binding</keyword>
<evidence type="ECO:0000259" key="8">
    <source>
        <dbReference type="PROSITE" id="PS51192"/>
    </source>
</evidence>
<dbReference type="Pfam" id="PF21010">
    <property type="entry name" value="HA2_C"/>
    <property type="match status" value="1"/>
</dbReference>
<feature type="domain" description="Helicase C-terminal" evidence="9">
    <location>
        <begin position="237"/>
        <end position="408"/>
    </location>
</feature>
<dbReference type="InterPro" id="IPR001650">
    <property type="entry name" value="Helicase_C-like"/>
</dbReference>
<evidence type="ECO:0000313" key="10">
    <source>
        <dbReference type="EMBL" id="CAG9111961.1"/>
    </source>
</evidence>
<gene>
    <name evidence="10" type="ORF">PLXY2_LOCUS4850</name>
</gene>
<dbReference type="SUPFAM" id="SSF52540">
    <property type="entry name" value="P-loop containing nucleoside triphosphate hydrolases"/>
    <property type="match status" value="1"/>
</dbReference>
<dbReference type="InterPro" id="IPR014001">
    <property type="entry name" value="Helicase_ATP-bd"/>
</dbReference>
<dbReference type="CDD" id="cd17917">
    <property type="entry name" value="DEXHc_RHA-like"/>
    <property type="match status" value="1"/>
</dbReference>
<dbReference type="GO" id="GO:0005634">
    <property type="term" value="C:nucleus"/>
    <property type="evidence" value="ECO:0007669"/>
    <property type="project" value="TreeGrafter"/>
</dbReference>
<evidence type="ECO:0000256" key="6">
    <source>
        <dbReference type="ARBA" id="ARBA00022884"/>
    </source>
</evidence>
<keyword evidence="2" id="KW-0547">Nucleotide-binding</keyword>
<evidence type="ECO:0000259" key="9">
    <source>
        <dbReference type="PROSITE" id="PS51194"/>
    </source>
</evidence>
<comment type="caution">
    <text evidence="10">The sequence shown here is derived from an EMBL/GenBank/DDBJ whole genome shotgun (WGS) entry which is preliminary data.</text>
</comment>
<name>A0A8S4E8W8_PLUXY</name>
<keyword evidence="4" id="KW-0347">Helicase</keyword>
<dbReference type="PANTHER" id="PTHR18934:SF237">
    <property type="entry name" value="ATP-DEPENDENT DNA_RNA HELICASE DHX36"/>
    <property type="match status" value="1"/>
</dbReference>
<evidence type="ECO:0000256" key="2">
    <source>
        <dbReference type="ARBA" id="ARBA00022741"/>
    </source>
</evidence>
<dbReference type="Pfam" id="PF04408">
    <property type="entry name" value="WHD_HA2"/>
    <property type="match status" value="1"/>
</dbReference>
<feature type="domain" description="Helicase ATP-binding" evidence="8">
    <location>
        <begin position="1"/>
        <end position="149"/>
    </location>
</feature>
<organism evidence="10 11">
    <name type="scientific">Plutella xylostella</name>
    <name type="common">Diamondback moth</name>
    <name type="synonym">Plutella maculipennis</name>
    <dbReference type="NCBI Taxonomy" id="51655"/>
    <lineage>
        <taxon>Eukaryota</taxon>
        <taxon>Metazoa</taxon>
        <taxon>Ecdysozoa</taxon>
        <taxon>Arthropoda</taxon>
        <taxon>Hexapoda</taxon>
        <taxon>Insecta</taxon>
        <taxon>Pterygota</taxon>
        <taxon>Neoptera</taxon>
        <taxon>Endopterygota</taxon>
        <taxon>Lepidoptera</taxon>
        <taxon>Glossata</taxon>
        <taxon>Ditrysia</taxon>
        <taxon>Yponomeutoidea</taxon>
        <taxon>Plutellidae</taxon>
        <taxon>Plutella</taxon>
    </lineage>
</organism>
<dbReference type="PANTHER" id="PTHR18934">
    <property type="entry name" value="ATP-DEPENDENT RNA HELICASE"/>
    <property type="match status" value="1"/>
</dbReference>
<dbReference type="GO" id="GO:0016787">
    <property type="term" value="F:hydrolase activity"/>
    <property type="evidence" value="ECO:0007669"/>
    <property type="project" value="UniProtKB-KW"/>
</dbReference>
<dbReference type="GO" id="GO:0003678">
    <property type="term" value="F:DNA helicase activity"/>
    <property type="evidence" value="ECO:0007669"/>
    <property type="project" value="TreeGrafter"/>
</dbReference>
<proteinExistence type="predicted"/>
<accession>A0A8S4E8W8</accession>
<evidence type="ECO:0000256" key="3">
    <source>
        <dbReference type="ARBA" id="ARBA00022801"/>
    </source>
</evidence>
<keyword evidence="11" id="KW-1185">Reference proteome</keyword>
<feature type="region of interest" description="Disordered" evidence="7">
    <location>
        <begin position="823"/>
        <end position="846"/>
    </location>
</feature>
<dbReference type="GO" id="GO:0005737">
    <property type="term" value="C:cytoplasm"/>
    <property type="evidence" value="ECO:0007669"/>
    <property type="project" value="TreeGrafter"/>
</dbReference>
<dbReference type="PROSITE" id="PS51194">
    <property type="entry name" value="HELICASE_CTER"/>
    <property type="match status" value="1"/>
</dbReference>